<accession>A0A498MII2</accession>
<dbReference type="InterPro" id="IPR025398">
    <property type="entry name" value="DUF4371"/>
</dbReference>
<dbReference type="InterPro" id="IPR012337">
    <property type="entry name" value="RNaseH-like_sf"/>
</dbReference>
<evidence type="ECO:0000313" key="2">
    <source>
        <dbReference type="EMBL" id="RXN20921.1"/>
    </source>
</evidence>
<dbReference type="AlphaFoldDB" id="A0A498MII2"/>
<dbReference type="EMBL" id="QBIY01012628">
    <property type="protein sequence ID" value="RXN20921.1"/>
    <property type="molecule type" value="Genomic_DNA"/>
</dbReference>
<organism evidence="2 3">
    <name type="scientific">Labeo rohita</name>
    <name type="common">Indian major carp</name>
    <name type="synonym">Cyprinus rohita</name>
    <dbReference type="NCBI Taxonomy" id="84645"/>
    <lineage>
        <taxon>Eukaryota</taxon>
        <taxon>Metazoa</taxon>
        <taxon>Chordata</taxon>
        <taxon>Craniata</taxon>
        <taxon>Vertebrata</taxon>
        <taxon>Euteleostomi</taxon>
        <taxon>Actinopterygii</taxon>
        <taxon>Neopterygii</taxon>
        <taxon>Teleostei</taxon>
        <taxon>Ostariophysi</taxon>
        <taxon>Cypriniformes</taxon>
        <taxon>Cyprinidae</taxon>
        <taxon>Labeoninae</taxon>
        <taxon>Labeonini</taxon>
        <taxon>Labeo</taxon>
    </lineage>
</organism>
<evidence type="ECO:0000313" key="3">
    <source>
        <dbReference type="Proteomes" id="UP000290572"/>
    </source>
</evidence>
<dbReference type="Proteomes" id="UP000290572">
    <property type="component" value="Unassembled WGS sequence"/>
</dbReference>
<protein>
    <submittedName>
        <fullName evidence="2">Zinc finger MYM-type 1-like protein</fullName>
    </submittedName>
</protein>
<dbReference type="Pfam" id="PF14291">
    <property type="entry name" value="DUF4371"/>
    <property type="match status" value="1"/>
</dbReference>
<reference evidence="2 3" key="1">
    <citation type="submission" date="2018-03" db="EMBL/GenBank/DDBJ databases">
        <title>Draft genome sequence of Rohu Carp (Labeo rohita).</title>
        <authorList>
            <person name="Das P."/>
            <person name="Kushwaha B."/>
            <person name="Joshi C.G."/>
            <person name="Kumar D."/>
            <person name="Nagpure N.S."/>
            <person name="Sahoo L."/>
            <person name="Das S.P."/>
            <person name="Bit A."/>
            <person name="Patnaik S."/>
            <person name="Meher P.K."/>
            <person name="Jayasankar P."/>
            <person name="Koringa P.G."/>
            <person name="Patel N.V."/>
            <person name="Hinsu A.T."/>
            <person name="Kumar R."/>
            <person name="Pandey M."/>
            <person name="Agarwal S."/>
            <person name="Srivastava S."/>
            <person name="Singh M."/>
            <person name="Iquebal M.A."/>
            <person name="Jaiswal S."/>
            <person name="Angadi U.B."/>
            <person name="Kumar N."/>
            <person name="Raza M."/>
            <person name="Shah T.M."/>
            <person name="Rai A."/>
            <person name="Jena J.K."/>
        </authorList>
    </citation>
    <scope>NUCLEOTIDE SEQUENCE [LARGE SCALE GENOMIC DNA]</scope>
    <source>
        <strain evidence="2">DASCIFA01</strain>
        <tissue evidence="2">Testis</tissue>
    </source>
</reference>
<dbReference type="STRING" id="84645.A0A498MII2"/>
<comment type="caution">
    <text evidence="2">The sequence shown here is derived from an EMBL/GenBank/DDBJ whole genome shotgun (WGS) entry which is preliminary data.</text>
</comment>
<keyword evidence="3" id="KW-1185">Reference proteome</keyword>
<gene>
    <name evidence="2" type="ORF">ROHU_024643</name>
</gene>
<feature type="domain" description="DUF4371" evidence="1">
    <location>
        <begin position="2"/>
        <end position="88"/>
    </location>
</feature>
<sequence length="338" mass="38580">MDTTQDISKVDQLSQIFRYVKVRKDENDNPLGIDVTESFLGFQNITDQTAEGLQQKILDLIQSKGLSLKKCRGQGYDGASVMSGIYSGVQRRILNMEPNAVYIHCAAHNLNLVLNDACQHITAIKEFYDVVQRLYVFFSQSIERWEMLENQLSKPTLKRLCPTRWTSRADAIHALRFRYADILKALTKIALQSKKAEERTEASGLIKSIETFEFVMMLVFQERVLENVKVVSQVLQKKDVDLLQAATLLENTCNNLSLLRDQFDNIKSTAQGLAASWGISCHFTQKRARIVKRYFDEIAEDERLTDPEKMFTVGVFYACIDTAVSQLKQRFKGLNTIA</sequence>
<evidence type="ECO:0000259" key="1">
    <source>
        <dbReference type="Pfam" id="PF14291"/>
    </source>
</evidence>
<dbReference type="PANTHER" id="PTHR45749:SF37">
    <property type="entry name" value="OS05G0311600 PROTEIN"/>
    <property type="match status" value="1"/>
</dbReference>
<name>A0A498MII2_LABRO</name>
<dbReference type="SUPFAM" id="SSF53098">
    <property type="entry name" value="Ribonuclease H-like"/>
    <property type="match status" value="1"/>
</dbReference>
<proteinExistence type="predicted"/>
<dbReference type="PANTHER" id="PTHR45749">
    <property type="match status" value="1"/>
</dbReference>